<evidence type="ECO:0000313" key="6">
    <source>
        <dbReference type="EMBL" id="MEB8514001.1"/>
    </source>
</evidence>
<dbReference type="Proteomes" id="UP001308776">
    <property type="component" value="Unassembled WGS sequence"/>
</dbReference>
<dbReference type="InterPro" id="IPR001757">
    <property type="entry name" value="P_typ_ATPase"/>
</dbReference>
<protein>
    <submittedName>
        <fullName evidence="6">HAD-IC family P-type ATPase</fullName>
    </submittedName>
</protein>
<dbReference type="NCBIfam" id="TIGR01494">
    <property type="entry name" value="ATPase_P-type"/>
    <property type="match status" value="1"/>
</dbReference>
<dbReference type="SUPFAM" id="SSF81653">
    <property type="entry name" value="Calcium ATPase, transduction domain A"/>
    <property type="match status" value="1"/>
</dbReference>
<feature type="non-terminal residue" evidence="6">
    <location>
        <position position="226"/>
    </location>
</feature>
<dbReference type="InterPro" id="IPR008250">
    <property type="entry name" value="ATPase_P-typ_transduc_dom_A_sf"/>
</dbReference>
<keyword evidence="3" id="KW-1278">Translocase</keyword>
<evidence type="ECO:0000256" key="4">
    <source>
        <dbReference type="SAM" id="Phobius"/>
    </source>
</evidence>
<dbReference type="Pfam" id="PF00122">
    <property type="entry name" value="E1-E2_ATPase"/>
    <property type="match status" value="1"/>
</dbReference>
<feature type="transmembrane region" description="Helical" evidence="4">
    <location>
        <begin position="53"/>
        <end position="75"/>
    </location>
</feature>
<evidence type="ECO:0000259" key="5">
    <source>
        <dbReference type="Pfam" id="PF00122"/>
    </source>
</evidence>
<accession>A0ABU6FQW8</accession>
<feature type="domain" description="P-type ATPase A" evidence="5">
    <location>
        <begin position="118"/>
        <end position="219"/>
    </location>
</feature>
<dbReference type="RefSeq" id="WP_325801445.1">
    <property type="nucleotide sequence ID" value="NZ_JAQGFR010000163.1"/>
</dbReference>
<dbReference type="PANTHER" id="PTHR43520">
    <property type="entry name" value="ATP7, ISOFORM B"/>
    <property type="match status" value="1"/>
</dbReference>
<dbReference type="PANTHER" id="PTHR43520:SF8">
    <property type="entry name" value="P-TYPE CU(+) TRANSPORTER"/>
    <property type="match status" value="1"/>
</dbReference>
<evidence type="ECO:0000256" key="1">
    <source>
        <dbReference type="ARBA" id="ARBA00004127"/>
    </source>
</evidence>
<evidence type="ECO:0000313" key="7">
    <source>
        <dbReference type="Proteomes" id="UP001308776"/>
    </source>
</evidence>
<comment type="subcellular location">
    <subcellularLocation>
        <location evidence="1">Endomembrane system</location>
        <topology evidence="1">Multi-pass membrane protein</topology>
    </subcellularLocation>
</comment>
<keyword evidence="4" id="KW-0812">Transmembrane</keyword>
<organism evidence="6 7">
    <name type="scientific">Acidithiobacillus ferriphilus</name>
    <dbReference type="NCBI Taxonomy" id="1689834"/>
    <lineage>
        <taxon>Bacteria</taxon>
        <taxon>Pseudomonadati</taxon>
        <taxon>Pseudomonadota</taxon>
        <taxon>Acidithiobacillia</taxon>
        <taxon>Acidithiobacillales</taxon>
        <taxon>Acidithiobacillaceae</taxon>
        <taxon>Acidithiobacillus</taxon>
    </lineage>
</organism>
<gene>
    <name evidence="6" type="ORF">OW717_08075</name>
</gene>
<sequence length="226" mass="23497">LLGGLIAHLAGFGTVLPGWVELALATPVQFWIGARFYRAGWKAVRAGAGNMDLLVALGTSAAYGLSLYLLIRSWIAGGTPALYFDSAAIVITLILFGKVLESRAKRQTGAALRALTALRPDRARLRDAQGNERDVPVGEVVVGDSVVVRPGERIPVDGVIRAGESAADESMLTGESVPVPKAPGDKVTGGAINADGVLVIETTAIGVESTLSRIVRMVESAQAAKA</sequence>
<reference evidence="6 7" key="1">
    <citation type="submission" date="2022-11" db="EMBL/GenBank/DDBJ databases">
        <title>Comparative genomics analysis of Acidithiobacillus ferriphilus.</title>
        <authorList>
            <person name="Ma L."/>
        </authorList>
    </citation>
    <scope>NUCLEOTIDE SEQUENCE [LARGE SCALE GENOMIC DNA]</scope>
    <source>
        <strain evidence="6 7">DY15</strain>
    </source>
</reference>
<evidence type="ECO:0000256" key="3">
    <source>
        <dbReference type="ARBA" id="ARBA00022967"/>
    </source>
</evidence>
<proteinExistence type="predicted"/>
<keyword evidence="4" id="KW-0472">Membrane</keyword>
<dbReference type="EMBL" id="JAQGFR010000163">
    <property type="protein sequence ID" value="MEB8514001.1"/>
    <property type="molecule type" value="Genomic_DNA"/>
</dbReference>
<feature type="transmembrane region" description="Helical" evidence="4">
    <location>
        <begin position="6"/>
        <end position="32"/>
    </location>
</feature>
<evidence type="ECO:0000256" key="2">
    <source>
        <dbReference type="ARBA" id="ARBA00022723"/>
    </source>
</evidence>
<comment type="caution">
    <text evidence="6">The sequence shown here is derived from an EMBL/GenBank/DDBJ whole genome shotgun (WGS) entry which is preliminary data.</text>
</comment>
<feature type="transmembrane region" description="Helical" evidence="4">
    <location>
        <begin position="81"/>
        <end position="100"/>
    </location>
</feature>
<dbReference type="Gene3D" id="2.70.150.10">
    <property type="entry name" value="Calcium-transporting ATPase, cytoplasmic transduction domain A"/>
    <property type="match status" value="1"/>
</dbReference>
<keyword evidence="7" id="KW-1185">Reference proteome</keyword>
<name>A0ABU6FQW8_9PROT</name>
<feature type="non-terminal residue" evidence="6">
    <location>
        <position position="1"/>
    </location>
</feature>
<keyword evidence="2" id="KW-0479">Metal-binding</keyword>
<dbReference type="InterPro" id="IPR059000">
    <property type="entry name" value="ATPase_P-type_domA"/>
</dbReference>
<keyword evidence="4" id="KW-1133">Transmembrane helix</keyword>